<comment type="caution">
    <text evidence="1">The sequence shown here is derived from an EMBL/GenBank/DDBJ whole genome shotgun (WGS) entry which is preliminary data.</text>
</comment>
<gene>
    <name evidence="1" type="ORF">SDC9_72667</name>
</gene>
<evidence type="ECO:0000313" key="1">
    <source>
        <dbReference type="EMBL" id="MPM26166.1"/>
    </source>
</evidence>
<proteinExistence type="predicted"/>
<organism evidence="1">
    <name type="scientific">bioreactor metagenome</name>
    <dbReference type="NCBI Taxonomy" id="1076179"/>
    <lineage>
        <taxon>unclassified sequences</taxon>
        <taxon>metagenomes</taxon>
        <taxon>ecological metagenomes</taxon>
    </lineage>
</organism>
<protein>
    <submittedName>
        <fullName evidence="1">Uncharacterized protein</fullName>
    </submittedName>
</protein>
<reference evidence="1" key="1">
    <citation type="submission" date="2019-08" db="EMBL/GenBank/DDBJ databases">
        <authorList>
            <person name="Kucharzyk K."/>
            <person name="Murdoch R.W."/>
            <person name="Higgins S."/>
            <person name="Loffler F."/>
        </authorList>
    </citation>
    <scope>NUCLEOTIDE SEQUENCE</scope>
</reference>
<accession>A0A644YC76</accession>
<sequence>MIRSPASAVARRKLVFGQVAITLPERFAHVDHAAVEFDDHGRNRFRRRRDDRGDIHFAGAERHQPELAVEEAVDHGEFAVIVLECAVLEVERHHARRKAPDHGGRIVGPEIARPEGIDLELDRGCEFSVNIVFEPTVEHDEFKVVVVLKKGDAVPRQFGPGGIDPVGGAPDGVEVLEIVGPESADRELQIKLAEDIDHLGQVVAARPRRMRGTELEAEIVDDPLEFPGLEAPESGGFDRLIADAGNEFQHVDEVFGCIVPQRIELNADVPNHFPIDLSCFLVKH</sequence>
<name>A0A644YC76_9ZZZZ</name>
<dbReference type="EMBL" id="VSSQ01004664">
    <property type="protein sequence ID" value="MPM26166.1"/>
    <property type="molecule type" value="Genomic_DNA"/>
</dbReference>
<dbReference type="AlphaFoldDB" id="A0A644YC76"/>